<protein>
    <recommendedName>
        <fullName evidence="1">STAS domain-containing protein</fullName>
    </recommendedName>
</protein>
<dbReference type="RefSeq" id="WP_102754301.1">
    <property type="nucleotide sequence ID" value="NZ_CP025791.1"/>
</dbReference>
<sequence>MNLKIINNKGVFEIHGDFVNEYTNVVATFFNKLLDTYYEIIICLKNVKKIDERAINVMKFISDKAKRRSKTLFVLGEENKSINKQFEQANLNSIFIVDYDYR</sequence>
<dbReference type="EMBL" id="CP025791">
    <property type="protein sequence ID" value="AUP77641.1"/>
    <property type="molecule type" value="Genomic_DNA"/>
</dbReference>
<dbReference type="KEGG" id="fek:C1H87_02485"/>
<dbReference type="PROSITE" id="PS50801">
    <property type="entry name" value="STAS"/>
    <property type="match status" value="1"/>
</dbReference>
<evidence type="ECO:0000259" key="1">
    <source>
        <dbReference type="PROSITE" id="PS50801"/>
    </source>
</evidence>
<dbReference type="SUPFAM" id="SSF52091">
    <property type="entry name" value="SpoIIaa-like"/>
    <property type="match status" value="1"/>
</dbReference>
<keyword evidence="3" id="KW-1185">Reference proteome</keyword>
<dbReference type="InterPro" id="IPR002645">
    <property type="entry name" value="STAS_dom"/>
</dbReference>
<feature type="domain" description="STAS" evidence="1">
    <location>
        <begin position="1"/>
        <end position="102"/>
    </location>
</feature>
<name>A0A2K9PKP7_9FLAO</name>
<evidence type="ECO:0000313" key="2">
    <source>
        <dbReference type="EMBL" id="AUP77641.1"/>
    </source>
</evidence>
<reference evidence="2 3" key="1">
    <citation type="submission" date="2018-01" db="EMBL/GenBank/DDBJ databases">
        <title>Complete genome sequence of Flavivirga eckloniae ECD14 isolated from seaweed Ecklonia cava.</title>
        <authorList>
            <person name="Lee J.H."/>
            <person name="Baik K.S."/>
            <person name="Seong C.N."/>
        </authorList>
    </citation>
    <scope>NUCLEOTIDE SEQUENCE [LARGE SCALE GENOMIC DNA]</scope>
    <source>
        <strain evidence="2 3">ECD14</strain>
    </source>
</reference>
<accession>A0A2K9PKP7</accession>
<dbReference type="AlphaFoldDB" id="A0A2K9PKP7"/>
<evidence type="ECO:0000313" key="3">
    <source>
        <dbReference type="Proteomes" id="UP000235826"/>
    </source>
</evidence>
<dbReference type="Proteomes" id="UP000235826">
    <property type="component" value="Chromosome"/>
</dbReference>
<gene>
    <name evidence="2" type="ORF">C1H87_02485</name>
</gene>
<proteinExistence type="predicted"/>
<dbReference type="OrthoDB" id="1163458at2"/>
<dbReference type="InterPro" id="IPR036513">
    <property type="entry name" value="STAS_dom_sf"/>
</dbReference>
<organism evidence="2 3">
    <name type="scientific">Flavivirga eckloniae</name>
    <dbReference type="NCBI Taxonomy" id="1803846"/>
    <lineage>
        <taxon>Bacteria</taxon>
        <taxon>Pseudomonadati</taxon>
        <taxon>Bacteroidota</taxon>
        <taxon>Flavobacteriia</taxon>
        <taxon>Flavobacteriales</taxon>
        <taxon>Flavobacteriaceae</taxon>
        <taxon>Flavivirga</taxon>
    </lineage>
</organism>